<reference evidence="3 4" key="1">
    <citation type="submission" date="2017-05" db="EMBL/GenBank/DDBJ databases">
        <title>Genome Analysis of Maritalea myrionectae HL2708#5.</title>
        <authorList>
            <consortium name="Cotde Inc.-PKNU"/>
            <person name="Jang D."/>
            <person name="Oh H.-M."/>
        </authorList>
    </citation>
    <scope>NUCLEOTIDE SEQUENCE [LARGE SCALE GENOMIC DNA]</scope>
    <source>
        <strain evidence="3 4">HL2708#5</strain>
        <plasmid evidence="4">phl2708x3</plasmid>
    </source>
</reference>
<evidence type="ECO:0000313" key="4">
    <source>
        <dbReference type="Proteomes" id="UP000258927"/>
    </source>
</evidence>
<feature type="domain" description="MOFRL-associated" evidence="2">
    <location>
        <begin position="2"/>
        <end position="212"/>
    </location>
</feature>
<name>A0A2R4MJB2_9HYPH</name>
<evidence type="ECO:0000259" key="2">
    <source>
        <dbReference type="Pfam" id="PF13660"/>
    </source>
</evidence>
<organism evidence="3 4">
    <name type="scientific">Maritalea myrionectae</name>
    <dbReference type="NCBI Taxonomy" id="454601"/>
    <lineage>
        <taxon>Bacteria</taxon>
        <taxon>Pseudomonadati</taxon>
        <taxon>Pseudomonadota</taxon>
        <taxon>Alphaproteobacteria</taxon>
        <taxon>Hyphomicrobiales</taxon>
        <taxon>Devosiaceae</taxon>
        <taxon>Maritalea</taxon>
    </lineage>
</organism>
<protein>
    <submittedName>
        <fullName evidence="3">Hydroxypyruvate reductase</fullName>
    </submittedName>
</protein>
<evidence type="ECO:0000259" key="1">
    <source>
        <dbReference type="Pfam" id="PF05161"/>
    </source>
</evidence>
<dbReference type="EMBL" id="CP021331">
    <property type="protein sequence ID" value="AVX06071.1"/>
    <property type="molecule type" value="Genomic_DNA"/>
</dbReference>
<dbReference type="PANTHER" id="PTHR12227:SF0">
    <property type="entry name" value="GLYCERATE KINASE"/>
    <property type="match status" value="1"/>
</dbReference>
<proteinExistence type="predicted"/>
<keyword evidence="4" id="KW-1185">Reference proteome</keyword>
<dbReference type="PANTHER" id="PTHR12227">
    <property type="entry name" value="GLYCERATE KINASE"/>
    <property type="match status" value="1"/>
</dbReference>
<dbReference type="Proteomes" id="UP000258927">
    <property type="component" value="Plasmid pHL2708X3"/>
</dbReference>
<evidence type="ECO:0000313" key="3">
    <source>
        <dbReference type="EMBL" id="AVX06071.1"/>
    </source>
</evidence>
<dbReference type="Pfam" id="PF05161">
    <property type="entry name" value="MOFRL"/>
    <property type="match status" value="1"/>
</dbReference>
<keyword evidence="3" id="KW-0614">Plasmid</keyword>
<gene>
    <name evidence="3" type="ORF">MXMO3_03568</name>
</gene>
<dbReference type="GO" id="GO:0005737">
    <property type="term" value="C:cytoplasm"/>
    <property type="evidence" value="ECO:0007669"/>
    <property type="project" value="TreeGrafter"/>
</dbReference>
<dbReference type="InterPro" id="IPR007835">
    <property type="entry name" value="MOFRL"/>
</dbReference>
<dbReference type="InterPro" id="IPR038614">
    <property type="entry name" value="GK_N_sf"/>
</dbReference>
<accession>A0A2R4MJB2</accession>
<dbReference type="SUPFAM" id="SSF82544">
    <property type="entry name" value="GckA/TtuD-like"/>
    <property type="match status" value="1"/>
</dbReference>
<geneLocation type="plasmid" evidence="4">
    <name>phl2708x3</name>
</geneLocation>
<dbReference type="Gene3D" id="3.40.50.10180">
    <property type="entry name" value="Glycerate kinase, MOFRL-like N-terminal domain"/>
    <property type="match status" value="1"/>
</dbReference>
<dbReference type="AlphaFoldDB" id="A0A2R4MJB2"/>
<dbReference type="GO" id="GO:0008887">
    <property type="term" value="F:glycerate kinase activity"/>
    <property type="evidence" value="ECO:0007669"/>
    <property type="project" value="InterPro"/>
</dbReference>
<dbReference type="InterPro" id="IPR025286">
    <property type="entry name" value="MOFRL_assoc_dom"/>
</dbReference>
<dbReference type="InterPro" id="IPR039760">
    <property type="entry name" value="MOFRL_protein"/>
</dbReference>
<dbReference type="RefSeq" id="WP_162889364.1">
    <property type="nucleotide sequence ID" value="NZ_CP021331.1"/>
</dbReference>
<dbReference type="KEGG" id="mmyr:MXMO3_03568"/>
<dbReference type="Pfam" id="PF13660">
    <property type="entry name" value="DUF4147"/>
    <property type="match status" value="1"/>
</dbReference>
<feature type="domain" description="MOFRL" evidence="1">
    <location>
        <begin position="262"/>
        <end position="364"/>
    </location>
</feature>
<keyword evidence="3" id="KW-0670">Pyruvate</keyword>
<sequence length="371" mass="39605">MLKKLATKGIEAALGAPLIENALNTLSLDGPVHVLAVGKAATSMMAGARRSTTDISSGFLVTKLDHMDKNCVDKTLHAYEAGHPIPNETSLVAGAHMVEWVSALPPNANLVMLLSGGASSLVEVLPEGWTLEDLQMVNQQLLASGADIESINQNRKSISLIKGGKLLQNFKGRRAEILSISDVQGDNLACIGSGLGMAPTRCHFQHTSSVVASNQTVREAIERLAFSQQLAVITNEESLYEDVRTLSVRLVEQIIEGPAGLYIYGGESTVKLPPTPGLGGRNQMLALLFARELKKNNLRNVRGVFIGTDGTDGPTKYAGATVDWDTLQHVNEADIAIEKANPTPLLEQKQACIVTGPTGTNVMDIALIKKE</sequence>